<name>A0A2G8RYN4_9APHY</name>
<accession>A0A2G8RYN4</accession>
<feature type="compositionally biased region" description="Low complexity" evidence="1">
    <location>
        <begin position="49"/>
        <end position="62"/>
    </location>
</feature>
<reference evidence="2 3" key="1">
    <citation type="journal article" date="2015" name="Sci. Rep.">
        <title>Chromosome-level genome map provides insights into diverse defense mechanisms in the medicinal fungus Ganoderma sinense.</title>
        <authorList>
            <person name="Zhu Y."/>
            <person name="Xu J."/>
            <person name="Sun C."/>
            <person name="Zhou S."/>
            <person name="Xu H."/>
            <person name="Nelson D.R."/>
            <person name="Qian J."/>
            <person name="Song J."/>
            <person name="Luo H."/>
            <person name="Xiang L."/>
            <person name="Li Y."/>
            <person name="Xu Z."/>
            <person name="Ji A."/>
            <person name="Wang L."/>
            <person name="Lu S."/>
            <person name="Hayward A."/>
            <person name="Sun W."/>
            <person name="Li X."/>
            <person name="Schwartz D.C."/>
            <person name="Wang Y."/>
            <person name="Chen S."/>
        </authorList>
    </citation>
    <scope>NUCLEOTIDE SEQUENCE [LARGE SCALE GENOMIC DNA]</scope>
    <source>
        <strain evidence="2 3">ZZ0214-1</strain>
    </source>
</reference>
<dbReference type="EMBL" id="AYKW01000045">
    <property type="protein sequence ID" value="PIL26594.1"/>
    <property type="molecule type" value="Genomic_DNA"/>
</dbReference>
<proteinExistence type="predicted"/>
<dbReference type="Proteomes" id="UP000230002">
    <property type="component" value="Unassembled WGS sequence"/>
</dbReference>
<organism evidence="2 3">
    <name type="scientific">Ganoderma sinense ZZ0214-1</name>
    <dbReference type="NCBI Taxonomy" id="1077348"/>
    <lineage>
        <taxon>Eukaryota</taxon>
        <taxon>Fungi</taxon>
        <taxon>Dikarya</taxon>
        <taxon>Basidiomycota</taxon>
        <taxon>Agaricomycotina</taxon>
        <taxon>Agaricomycetes</taxon>
        <taxon>Polyporales</taxon>
        <taxon>Polyporaceae</taxon>
        <taxon>Ganoderma</taxon>
    </lineage>
</organism>
<keyword evidence="3" id="KW-1185">Reference proteome</keyword>
<evidence type="ECO:0000313" key="2">
    <source>
        <dbReference type="EMBL" id="PIL26594.1"/>
    </source>
</evidence>
<evidence type="ECO:0000313" key="3">
    <source>
        <dbReference type="Proteomes" id="UP000230002"/>
    </source>
</evidence>
<comment type="caution">
    <text evidence="2">The sequence shown here is derived from an EMBL/GenBank/DDBJ whole genome shotgun (WGS) entry which is preliminary data.</text>
</comment>
<gene>
    <name evidence="2" type="ORF">GSI_12352</name>
</gene>
<evidence type="ECO:0000256" key="1">
    <source>
        <dbReference type="SAM" id="MobiDB-lite"/>
    </source>
</evidence>
<dbReference type="AlphaFoldDB" id="A0A2G8RYN4"/>
<sequence length="139" mass="15208">MSPSTQLATSPAKQCSPWLPPELVYLILVHLWEGEPAESLSRGALLKNRTSSSSTAPGSRSPLTSHHATATLPASYHNPKAFIRLIAQPPSPKTPRDLFFTEINRLANETCRSLTLHADGRPQAPYFYFGDDRKVGVGL</sequence>
<feature type="region of interest" description="Disordered" evidence="1">
    <location>
        <begin position="42"/>
        <end position="70"/>
    </location>
</feature>
<dbReference type="OrthoDB" id="2836053at2759"/>
<protein>
    <submittedName>
        <fullName evidence="2">Uncharacterized protein</fullName>
    </submittedName>
</protein>